<dbReference type="STRING" id="75913.A0A0K0FJT6"/>
<dbReference type="WBParaSite" id="SVE_0916200.1">
    <property type="protein sequence ID" value="SVE_0916200.1"/>
    <property type="gene ID" value="SVE_0916200"/>
</dbReference>
<reference evidence="2" key="2">
    <citation type="submission" date="2015-08" db="UniProtKB">
        <authorList>
            <consortium name="WormBaseParasite"/>
        </authorList>
    </citation>
    <scope>IDENTIFICATION</scope>
</reference>
<name>A0A0K0FJT6_STRVS</name>
<keyword evidence="1" id="KW-1185">Reference proteome</keyword>
<evidence type="ECO:0000313" key="2">
    <source>
        <dbReference type="WBParaSite" id="SVE_0916200.1"/>
    </source>
</evidence>
<evidence type="ECO:0000313" key="1">
    <source>
        <dbReference type="Proteomes" id="UP000035680"/>
    </source>
</evidence>
<protein>
    <submittedName>
        <fullName evidence="2">DDE_Tnp_1_7 domain-containing protein</fullName>
    </submittedName>
</protein>
<organism evidence="1 2">
    <name type="scientific">Strongyloides venezuelensis</name>
    <name type="common">Threadworm</name>
    <dbReference type="NCBI Taxonomy" id="75913"/>
    <lineage>
        <taxon>Eukaryota</taxon>
        <taxon>Metazoa</taxon>
        <taxon>Ecdysozoa</taxon>
        <taxon>Nematoda</taxon>
        <taxon>Chromadorea</taxon>
        <taxon>Rhabditida</taxon>
        <taxon>Tylenchina</taxon>
        <taxon>Panagrolaimomorpha</taxon>
        <taxon>Strongyloidoidea</taxon>
        <taxon>Strongyloididae</taxon>
        <taxon>Strongyloides</taxon>
    </lineage>
</organism>
<sequence length="141" mass="15902">MNTNKDFVNDVKKDFLSKCPGWNKTVIEITSNDESDTETASAGNTGKSVVFPSTKSIFDEFHLPTCGTDKQIRRTRNNAEEYHFAVNHVFTSMKKLAMSMKRNTKRLQVDKDSLEESCRTAAIIASQSLSQSVYKKKVKAK</sequence>
<accession>A0A0K0FJT6</accession>
<dbReference type="AlphaFoldDB" id="A0A0K0FJT6"/>
<reference evidence="1" key="1">
    <citation type="submission" date="2014-07" db="EMBL/GenBank/DDBJ databases">
        <authorList>
            <person name="Martin A.A"/>
            <person name="De Silva N."/>
        </authorList>
    </citation>
    <scope>NUCLEOTIDE SEQUENCE</scope>
</reference>
<dbReference type="Proteomes" id="UP000035680">
    <property type="component" value="Unassembled WGS sequence"/>
</dbReference>
<proteinExistence type="predicted"/>